<reference evidence="1" key="1">
    <citation type="submission" date="2017-04" db="EMBL/GenBank/DDBJ databases">
        <title>Genome deletions in a multicellular cyanobacterial endosymbiont for morphological adaptation in marine diatoms.</title>
        <authorList>
            <person name="Wang Y."/>
            <person name="Gao H."/>
            <person name="Li R."/>
            <person name="Xu X."/>
        </authorList>
    </citation>
    <scope>NUCLEOTIDE SEQUENCE</scope>
    <source>
        <strain evidence="1">FACHB 800</strain>
    </source>
</reference>
<dbReference type="AlphaFoldDB" id="A0A975Y621"/>
<evidence type="ECO:0000313" key="2">
    <source>
        <dbReference type="Proteomes" id="UP000683511"/>
    </source>
</evidence>
<keyword evidence="2" id="KW-1185">Reference proteome</keyword>
<proteinExistence type="predicted"/>
<gene>
    <name evidence="1" type="ORF">B6N60_03533</name>
</gene>
<name>A0A975Y621_9NOST</name>
<accession>A0A975Y621</accession>
<evidence type="ECO:0000313" key="1">
    <source>
        <dbReference type="EMBL" id="QXE24823.1"/>
    </source>
</evidence>
<organism evidence="1 2">
    <name type="scientific">Richelia sinica FACHB-800</name>
    <dbReference type="NCBI Taxonomy" id="1357546"/>
    <lineage>
        <taxon>Bacteria</taxon>
        <taxon>Bacillati</taxon>
        <taxon>Cyanobacteriota</taxon>
        <taxon>Cyanophyceae</taxon>
        <taxon>Nostocales</taxon>
        <taxon>Nostocaceae</taxon>
        <taxon>Richelia</taxon>
    </lineage>
</organism>
<dbReference type="KEGG" id="rsin:B6N60_03533"/>
<protein>
    <submittedName>
        <fullName evidence="1">Uncharacterized protein</fullName>
    </submittedName>
</protein>
<dbReference type="Proteomes" id="UP000683511">
    <property type="component" value="Chromosome"/>
</dbReference>
<dbReference type="EMBL" id="CP021056">
    <property type="protein sequence ID" value="QXE24823.1"/>
    <property type="molecule type" value="Genomic_DNA"/>
</dbReference>
<sequence>MPLVLTLTSLIATNFQLVVLNIRELIENYKQLSINKSYQQVIYI</sequence>